<feature type="domain" description="Histidine kinase" evidence="15">
    <location>
        <begin position="463"/>
        <end position="573"/>
    </location>
</feature>
<proteinExistence type="predicted"/>
<comment type="subcellular location">
    <subcellularLocation>
        <location evidence="2">Cell membrane</location>
        <topology evidence="2">Multi-pass membrane protein</topology>
    </subcellularLocation>
</comment>
<evidence type="ECO:0000313" key="16">
    <source>
        <dbReference type="EMBL" id="OSS43087.1"/>
    </source>
</evidence>
<dbReference type="InterPro" id="IPR005467">
    <property type="entry name" value="His_kinase_dom"/>
</dbReference>
<comment type="catalytic activity">
    <reaction evidence="1">
        <text>ATP + protein L-histidine = ADP + protein N-phospho-L-histidine.</text>
        <dbReference type="EC" id="2.7.13.3"/>
    </reaction>
</comment>
<dbReference type="InterPro" id="IPR036890">
    <property type="entry name" value="HATPase_C_sf"/>
</dbReference>
<evidence type="ECO:0000256" key="14">
    <source>
        <dbReference type="SAM" id="Phobius"/>
    </source>
</evidence>
<dbReference type="AlphaFoldDB" id="A0A1X4XZW7"/>
<keyword evidence="12" id="KW-0902">Two-component regulatory system</keyword>
<dbReference type="SMART" id="SM00387">
    <property type="entry name" value="HATPase_c"/>
    <property type="match status" value="1"/>
</dbReference>
<dbReference type="GO" id="GO:0005886">
    <property type="term" value="C:plasma membrane"/>
    <property type="evidence" value="ECO:0007669"/>
    <property type="project" value="UniProtKB-SubCell"/>
</dbReference>
<dbReference type="InterPro" id="IPR050640">
    <property type="entry name" value="Bact_2-comp_sensor_kinase"/>
</dbReference>
<evidence type="ECO:0000256" key="5">
    <source>
        <dbReference type="ARBA" id="ARBA00022553"/>
    </source>
</evidence>
<dbReference type="EMBL" id="MDSU01000001">
    <property type="protein sequence ID" value="OSS43087.1"/>
    <property type="molecule type" value="Genomic_DNA"/>
</dbReference>
<dbReference type="GO" id="GO:0005524">
    <property type="term" value="F:ATP binding"/>
    <property type="evidence" value="ECO:0007669"/>
    <property type="project" value="UniProtKB-KW"/>
</dbReference>
<name>A0A1X4XZW7_9BACT</name>
<dbReference type="Pfam" id="PF02518">
    <property type="entry name" value="HATPase_c"/>
    <property type="match status" value="1"/>
</dbReference>
<feature type="transmembrane region" description="Helical" evidence="14">
    <location>
        <begin position="137"/>
        <end position="156"/>
    </location>
</feature>
<keyword evidence="17" id="KW-1185">Reference proteome</keyword>
<keyword evidence="9 16" id="KW-0418">Kinase</keyword>
<organism evidence="16 17">
    <name type="scientific">Desulfurella amilsii</name>
    <dbReference type="NCBI Taxonomy" id="1562698"/>
    <lineage>
        <taxon>Bacteria</taxon>
        <taxon>Pseudomonadati</taxon>
        <taxon>Campylobacterota</taxon>
        <taxon>Desulfurellia</taxon>
        <taxon>Desulfurellales</taxon>
        <taxon>Desulfurellaceae</taxon>
        <taxon>Desulfurella</taxon>
    </lineage>
</organism>
<dbReference type="SMART" id="SM00065">
    <property type="entry name" value="GAF"/>
    <property type="match status" value="1"/>
</dbReference>
<dbReference type="OrthoDB" id="2514702at2"/>
<dbReference type="PANTHER" id="PTHR34220:SF7">
    <property type="entry name" value="SENSOR HISTIDINE KINASE YPDA"/>
    <property type="match status" value="1"/>
</dbReference>
<keyword evidence="7 14" id="KW-0812">Transmembrane</keyword>
<dbReference type="InterPro" id="IPR003594">
    <property type="entry name" value="HATPase_dom"/>
</dbReference>
<comment type="caution">
    <text evidence="16">The sequence shown here is derived from an EMBL/GenBank/DDBJ whole genome shotgun (WGS) entry which is preliminary data.</text>
</comment>
<keyword evidence="4" id="KW-1003">Cell membrane</keyword>
<dbReference type="Pfam" id="PF06580">
    <property type="entry name" value="His_kinase"/>
    <property type="match status" value="1"/>
</dbReference>
<evidence type="ECO:0000256" key="7">
    <source>
        <dbReference type="ARBA" id="ARBA00022692"/>
    </source>
</evidence>
<reference evidence="16 17" key="1">
    <citation type="journal article" date="2017" name="Front. Microbiol.">
        <title>Genome Sequence of Desulfurella amilsii Strain TR1 and Comparative Genomics of Desulfurellaceae Family.</title>
        <authorList>
            <person name="Florentino A.P."/>
            <person name="Stams A.J."/>
            <person name="Sanchez-Andrea I."/>
        </authorList>
    </citation>
    <scope>NUCLEOTIDE SEQUENCE [LARGE SCALE GENOMIC DNA]</scope>
    <source>
        <strain evidence="16 17">TR1</strain>
    </source>
</reference>
<keyword evidence="11 14" id="KW-1133">Transmembrane helix</keyword>
<dbReference type="Gene3D" id="3.30.565.10">
    <property type="entry name" value="Histidine kinase-like ATPase, C-terminal domain"/>
    <property type="match status" value="1"/>
</dbReference>
<evidence type="ECO:0000256" key="4">
    <source>
        <dbReference type="ARBA" id="ARBA00022475"/>
    </source>
</evidence>
<evidence type="ECO:0000259" key="15">
    <source>
        <dbReference type="PROSITE" id="PS50109"/>
    </source>
</evidence>
<evidence type="ECO:0000256" key="11">
    <source>
        <dbReference type="ARBA" id="ARBA00022989"/>
    </source>
</evidence>
<feature type="transmembrane region" description="Helical" evidence="14">
    <location>
        <begin position="176"/>
        <end position="193"/>
    </location>
</feature>
<dbReference type="Proteomes" id="UP000194141">
    <property type="component" value="Unassembled WGS sequence"/>
</dbReference>
<evidence type="ECO:0000256" key="13">
    <source>
        <dbReference type="ARBA" id="ARBA00023136"/>
    </source>
</evidence>
<dbReference type="InterPro" id="IPR003018">
    <property type="entry name" value="GAF"/>
</dbReference>
<evidence type="ECO:0000256" key="6">
    <source>
        <dbReference type="ARBA" id="ARBA00022679"/>
    </source>
</evidence>
<evidence type="ECO:0000256" key="9">
    <source>
        <dbReference type="ARBA" id="ARBA00022777"/>
    </source>
</evidence>
<dbReference type="SUPFAM" id="SSF55874">
    <property type="entry name" value="ATPase domain of HSP90 chaperone/DNA topoisomerase II/histidine kinase"/>
    <property type="match status" value="1"/>
</dbReference>
<evidence type="ECO:0000256" key="2">
    <source>
        <dbReference type="ARBA" id="ARBA00004651"/>
    </source>
</evidence>
<dbReference type="EC" id="2.7.13.3" evidence="3"/>
<dbReference type="InterPro" id="IPR010559">
    <property type="entry name" value="Sig_transdc_His_kin_internal"/>
</dbReference>
<dbReference type="PROSITE" id="PS50109">
    <property type="entry name" value="HIS_KIN"/>
    <property type="match status" value="1"/>
</dbReference>
<evidence type="ECO:0000256" key="12">
    <source>
        <dbReference type="ARBA" id="ARBA00023012"/>
    </source>
</evidence>
<evidence type="ECO:0000256" key="3">
    <source>
        <dbReference type="ARBA" id="ARBA00012438"/>
    </source>
</evidence>
<dbReference type="PANTHER" id="PTHR34220">
    <property type="entry name" value="SENSOR HISTIDINE KINASE YPDA"/>
    <property type="match status" value="1"/>
</dbReference>
<sequence length="577" mass="63515">MHDSLLLAMLERLSIIAILAFFLSKASFFRNILYNAKVTKKDLFLAILIFAGIGILGTYTGVPTKDAIANSRVIGPMVGGLIGGPIVGFFAGLIAGLHRLTLGGFTATTCAVSTALEGLLGGLIRKYYKGEYVPWELAFFAGILGEGIQMGIILLFSKPYPKALDLVNDIGMPMTITNAIGITVFMMIVKSVFDEKENISATLAKISLDIANKTLPFLRNGLNEISAANAAKIIYESTDLDAVAITDTDKILAHIGVGNDHHKSGIPIQTNATKNTLLNGGINIATTKEEIGCSIKDCQLNSVVIVPLKCFDKLVGTLKLYRSKKKVSRKVISNTDIELAKGLAQLISYQIEIAQVEEQKKLASQAKLIALASQMNPHFLFNTLNAVISFIRTNPNVAREMLINLSEYLRYNLKNIGTFITIAKELEIVKSYLYIEKSRFGNKIEVEEEIDESLLEEKIPAFILQPLVENAIKHSISKINTKLMLKIKIQRMEENIQFYVTDNGPGIKQEKLQKIFTANNEITSEQESESSLGIGLKNVNERLVSFFGKDAYLHIHTKEGQGTLVYFMMPKSLLSNA</sequence>
<dbReference type="GO" id="GO:0071555">
    <property type="term" value="P:cell wall organization"/>
    <property type="evidence" value="ECO:0007669"/>
    <property type="project" value="InterPro"/>
</dbReference>
<keyword evidence="6" id="KW-0808">Transferase</keyword>
<feature type="transmembrane region" description="Helical" evidence="14">
    <location>
        <begin position="102"/>
        <end position="125"/>
    </location>
</feature>
<accession>A0A1X4XZW7</accession>
<protein>
    <recommendedName>
        <fullName evidence="3">histidine kinase</fullName>
        <ecNumber evidence="3">2.7.13.3</ecNumber>
    </recommendedName>
</protein>
<keyword evidence="8" id="KW-0547">Nucleotide-binding</keyword>
<dbReference type="STRING" id="1562698.DESAMIL20_195"/>
<evidence type="ECO:0000256" key="10">
    <source>
        <dbReference type="ARBA" id="ARBA00022840"/>
    </source>
</evidence>
<keyword evidence="5" id="KW-0597">Phosphoprotein</keyword>
<feature type="transmembrane region" description="Helical" evidence="14">
    <location>
        <begin position="43"/>
        <end position="62"/>
    </location>
</feature>
<keyword evidence="13 14" id="KW-0472">Membrane</keyword>
<evidence type="ECO:0000313" key="17">
    <source>
        <dbReference type="Proteomes" id="UP000194141"/>
    </source>
</evidence>
<dbReference type="Gene3D" id="3.30.450.40">
    <property type="match status" value="1"/>
</dbReference>
<dbReference type="SUPFAM" id="SSF55781">
    <property type="entry name" value="GAF domain-like"/>
    <property type="match status" value="1"/>
</dbReference>
<evidence type="ECO:0000256" key="8">
    <source>
        <dbReference type="ARBA" id="ARBA00022741"/>
    </source>
</evidence>
<dbReference type="RefSeq" id="WP_086033010.1">
    <property type="nucleotide sequence ID" value="NZ_MDSU01000001.1"/>
</dbReference>
<dbReference type="InterPro" id="IPR011620">
    <property type="entry name" value="Sig_transdc_His_kinase_LytS_TM"/>
</dbReference>
<dbReference type="GO" id="GO:0000155">
    <property type="term" value="F:phosphorelay sensor kinase activity"/>
    <property type="evidence" value="ECO:0007669"/>
    <property type="project" value="InterPro"/>
</dbReference>
<gene>
    <name evidence="16" type="ORF">DESAMIL20_195</name>
</gene>
<feature type="transmembrane region" description="Helical" evidence="14">
    <location>
        <begin position="74"/>
        <end position="95"/>
    </location>
</feature>
<evidence type="ECO:0000256" key="1">
    <source>
        <dbReference type="ARBA" id="ARBA00000085"/>
    </source>
</evidence>
<dbReference type="InterPro" id="IPR029016">
    <property type="entry name" value="GAF-like_dom_sf"/>
</dbReference>
<keyword evidence="10" id="KW-0067">ATP-binding</keyword>
<dbReference type="Pfam" id="PF07694">
    <property type="entry name" value="5TM-5TMR_LYT"/>
    <property type="match status" value="1"/>
</dbReference>